<organism evidence="6 7">
    <name type="scientific">Chitinimonas arctica</name>
    <dbReference type="NCBI Taxonomy" id="2594795"/>
    <lineage>
        <taxon>Bacteria</taxon>
        <taxon>Pseudomonadati</taxon>
        <taxon>Pseudomonadota</taxon>
        <taxon>Betaproteobacteria</taxon>
        <taxon>Neisseriales</taxon>
        <taxon>Chitinibacteraceae</taxon>
        <taxon>Chitinimonas</taxon>
    </lineage>
</organism>
<name>A0A516SCQ2_9NEIS</name>
<feature type="domain" description="Nudix hydrolase" evidence="5">
    <location>
        <begin position="215"/>
        <end position="353"/>
    </location>
</feature>
<dbReference type="PROSITE" id="PS00893">
    <property type="entry name" value="NUDIX_BOX"/>
    <property type="match status" value="1"/>
</dbReference>
<sequence>MREFDYLIFIGRFQPFHNGHLWTLQHALERADKVIVLCGSARQARSPNHPWTVDDREALIRMSLPEEVGRRVFVVGISDRMYNDQQWLTEVQNLVDRVIAVDNSDVGSRQAQFRIGIVGPPRGAKKGNAEYLDLFPQWQRVEAPELPDVHASRIRHAFFDPERADDWPACANLLPAPVFASLDAFRQTETFANLQGEYLFVKRYRQSWAAAPYPPTFVQVDAVVIHSGHVLLVRRRSPPGKGLWALPGGFVHPDERIKDAVIRELKEESRLKVPAPVLAGSIRANRVFDHPQRSLRGRTITHAYLIELAPTSEGLPKVRGDEDTERAKWVPLFEFNRMEEQLFEDHFYIVNWFLGQV</sequence>
<dbReference type="GO" id="GO:0016787">
    <property type="term" value="F:hydrolase activity"/>
    <property type="evidence" value="ECO:0007669"/>
    <property type="project" value="UniProtKB-KW"/>
</dbReference>
<accession>A0A516SCQ2</accession>
<evidence type="ECO:0000313" key="6">
    <source>
        <dbReference type="EMBL" id="QDQ25924.1"/>
    </source>
</evidence>
<proteinExistence type="predicted"/>
<evidence type="ECO:0000256" key="2">
    <source>
        <dbReference type="ARBA" id="ARBA00022679"/>
    </source>
</evidence>
<evidence type="ECO:0000313" key="7">
    <source>
        <dbReference type="Proteomes" id="UP000317550"/>
    </source>
</evidence>
<keyword evidence="4 6" id="KW-0378">Hydrolase</keyword>
<keyword evidence="7" id="KW-1185">Reference proteome</keyword>
<dbReference type="NCBIfam" id="NF003788">
    <property type="entry name" value="PRK05379.1-5"/>
    <property type="match status" value="1"/>
</dbReference>
<dbReference type="Pfam" id="PF00293">
    <property type="entry name" value="NUDIX"/>
    <property type="match status" value="1"/>
</dbReference>
<evidence type="ECO:0000259" key="5">
    <source>
        <dbReference type="PROSITE" id="PS51462"/>
    </source>
</evidence>
<reference evidence="7" key="1">
    <citation type="submission" date="2019-07" db="EMBL/GenBank/DDBJ databases">
        <title>Chitinimonas sp. nov., isolated from Ny-Alesund, arctica soil.</title>
        <authorList>
            <person name="Xu Q."/>
            <person name="Peng F."/>
        </authorList>
    </citation>
    <scope>NUCLEOTIDE SEQUENCE [LARGE SCALE GENOMIC DNA]</scope>
    <source>
        <strain evidence="7">R3-44</strain>
    </source>
</reference>
<dbReference type="InterPro" id="IPR014729">
    <property type="entry name" value="Rossmann-like_a/b/a_fold"/>
</dbReference>
<dbReference type="Gene3D" id="3.40.50.620">
    <property type="entry name" value="HUPs"/>
    <property type="match status" value="1"/>
</dbReference>
<keyword evidence="2 6" id="KW-0808">Transferase</keyword>
<gene>
    <name evidence="6" type="ORF">FNU76_05905</name>
</gene>
<dbReference type="EC" id="3.6.1.-" evidence="6"/>
<protein>
    <submittedName>
        <fullName evidence="6">Bifunctional nicotinamide-nucleotide adenylyltransferase/Nudix hydroxylase</fullName>
        <ecNumber evidence="6">2.7.7.1</ecNumber>
        <ecNumber evidence="6">3.6.1.-</ecNumber>
    </submittedName>
</protein>
<evidence type="ECO:0000256" key="4">
    <source>
        <dbReference type="ARBA" id="ARBA00022801"/>
    </source>
</evidence>
<keyword evidence="3 6" id="KW-0548">Nucleotidyltransferase</keyword>
<dbReference type="CDD" id="cd18873">
    <property type="entry name" value="NUDIX_NadM_like"/>
    <property type="match status" value="1"/>
</dbReference>
<evidence type="ECO:0000256" key="3">
    <source>
        <dbReference type="ARBA" id="ARBA00022695"/>
    </source>
</evidence>
<dbReference type="OrthoDB" id="9804442at2"/>
<dbReference type="Proteomes" id="UP000317550">
    <property type="component" value="Chromosome"/>
</dbReference>
<dbReference type="KEGG" id="cari:FNU76_05905"/>
<dbReference type="PANTHER" id="PTHR21342:SF0">
    <property type="entry name" value="BIFUNCTIONAL NMN ADENYLYLTRANSFERASE_NUDIX HYDROLASE"/>
    <property type="match status" value="1"/>
</dbReference>
<dbReference type="InterPro" id="IPR015797">
    <property type="entry name" value="NUDIX_hydrolase-like_dom_sf"/>
</dbReference>
<dbReference type="PANTHER" id="PTHR21342">
    <property type="entry name" value="PHOSPHOPANTETHEINE ADENYLYLTRANSFERASE"/>
    <property type="match status" value="1"/>
</dbReference>
<dbReference type="EMBL" id="CP041730">
    <property type="protein sequence ID" value="QDQ25924.1"/>
    <property type="molecule type" value="Genomic_DNA"/>
</dbReference>
<comment type="cofactor">
    <cofactor evidence="1">
        <name>Mg(2+)</name>
        <dbReference type="ChEBI" id="CHEBI:18420"/>
    </cofactor>
</comment>
<dbReference type="RefSeq" id="WP_143856847.1">
    <property type="nucleotide sequence ID" value="NZ_CP041730.1"/>
</dbReference>
<dbReference type="SUPFAM" id="SSF52374">
    <property type="entry name" value="Nucleotidylyl transferase"/>
    <property type="match status" value="1"/>
</dbReference>
<dbReference type="AlphaFoldDB" id="A0A516SCQ2"/>
<dbReference type="SUPFAM" id="SSF55811">
    <property type="entry name" value="Nudix"/>
    <property type="match status" value="1"/>
</dbReference>
<evidence type="ECO:0000256" key="1">
    <source>
        <dbReference type="ARBA" id="ARBA00001946"/>
    </source>
</evidence>
<dbReference type="GO" id="GO:0000309">
    <property type="term" value="F:nicotinamide-nucleotide adenylyltransferase activity"/>
    <property type="evidence" value="ECO:0007669"/>
    <property type="project" value="UniProtKB-EC"/>
</dbReference>
<dbReference type="NCBIfam" id="TIGR00125">
    <property type="entry name" value="cyt_tran_rel"/>
    <property type="match status" value="1"/>
</dbReference>
<dbReference type="InterPro" id="IPR020084">
    <property type="entry name" value="NUDIX_hydrolase_CS"/>
</dbReference>
<dbReference type="Gene3D" id="3.90.79.10">
    <property type="entry name" value="Nucleoside Triphosphate Pyrophosphohydrolase"/>
    <property type="match status" value="1"/>
</dbReference>
<dbReference type="InterPro" id="IPR000086">
    <property type="entry name" value="NUDIX_hydrolase_dom"/>
</dbReference>
<dbReference type="NCBIfam" id="NF003786">
    <property type="entry name" value="PRK05379.1-2"/>
    <property type="match status" value="1"/>
</dbReference>
<dbReference type="Pfam" id="PF01467">
    <property type="entry name" value="CTP_transf_like"/>
    <property type="match status" value="1"/>
</dbReference>
<dbReference type="PROSITE" id="PS51462">
    <property type="entry name" value="NUDIX"/>
    <property type="match status" value="1"/>
</dbReference>
<dbReference type="InterPro" id="IPR004821">
    <property type="entry name" value="Cyt_trans-like"/>
</dbReference>
<dbReference type="EC" id="2.7.7.1" evidence="6"/>